<dbReference type="SUPFAM" id="SSF52402">
    <property type="entry name" value="Adenine nucleotide alpha hydrolases-like"/>
    <property type="match status" value="1"/>
</dbReference>
<keyword evidence="5" id="KW-0067">ATP-binding</keyword>
<dbReference type="InterPro" id="IPR054173">
    <property type="entry name" value="ThiI_fer"/>
</dbReference>
<dbReference type="Pfam" id="PF02926">
    <property type="entry name" value="THUMP"/>
    <property type="match status" value="1"/>
</dbReference>
<dbReference type="PANTHER" id="PTHR43209:SF1">
    <property type="entry name" value="TRNA SULFURTRANSFERASE"/>
    <property type="match status" value="1"/>
</dbReference>
<dbReference type="GO" id="GO:0005829">
    <property type="term" value="C:cytosol"/>
    <property type="evidence" value="ECO:0007669"/>
    <property type="project" value="TreeGrafter"/>
</dbReference>
<dbReference type="InterPro" id="IPR004114">
    <property type="entry name" value="THUMP_dom"/>
</dbReference>
<feature type="domain" description="THUMP" evidence="8">
    <location>
        <begin position="71"/>
        <end position="173"/>
    </location>
</feature>
<dbReference type="Pfam" id="PF22025">
    <property type="entry name" value="ThiI_fer"/>
    <property type="match status" value="1"/>
</dbReference>
<dbReference type="AlphaFoldDB" id="A0A3B0SN70"/>
<dbReference type="InterPro" id="IPR050102">
    <property type="entry name" value="tRNA_sulfurtransferase_ThiI"/>
</dbReference>
<evidence type="ECO:0000256" key="6">
    <source>
        <dbReference type="ARBA" id="ARBA00022884"/>
    </source>
</evidence>
<evidence type="ECO:0000259" key="8">
    <source>
        <dbReference type="PROSITE" id="PS51165"/>
    </source>
</evidence>
<dbReference type="GO" id="GO:0009228">
    <property type="term" value="P:thiamine biosynthetic process"/>
    <property type="evidence" value="ECO:0007669"/>
    <property type="project" value="UniProtKB-KW"/>
</dbReference>
<dbReference type="InterPro" id="IPR014729">
    <property type="entry name" value="Rossmann-like_a/b/a_fold"/>
</dbReference>
<evidence type="ECO:0000256" key="3">
    <source>
        <dbReference type="ARBA" id="ARBA00022679"/>
    </source>
</evidence>
<dbReference type="Gene3D" id="3.30.2130.30">
    <property type="match status" value="1"/>
</dbReference>
<dbReference type="PANTHER" id="PTHR43209">
    <property type="entry name" value="TRNA SULFURTRANSFERASE"/>
    <property type="match status" value="1"/>
</dbReference>
<dbReference type="GO" id="GO:0005524">
    <property type="term" value="F:ATP binding"/>
    <property type="evidence" value="ECO:0007669"/>
    <property type="project" value="UniProtKB-KW"/>
</dbReference>
<dbReference type="PROSITE" id="PS51165">
    <property type="entry name" value="THUMP"/>
    <property type="match status" value="1"/>
</dbReference>
<evidence type="ECO:0000256" key="2">
    <source>
        <dbReference type="ARBA" id="ARBA00022555"/>
    </source>
</evidence>
<accession>A0A3B0SN70</accession>
<dbReference type="SUPFAM" id="SSF143437">
    <property type="entry name" value="THUMP domain-like"/>
    <property type="match status" value="1"/>
</dbReference>
<dbReference type="GO" id="GO:0000049">
    <property type="term" value="F:tRNA binding"/>
    <property type="evidence" value="ECO:0007669"/>
    <property type="project" value="UniProtKB-KW"/>
</dbReference>
<evidence type="ECO:0000256" key="1">
    <source>
        <dbReference type="ARBA" id="ARBA00022490"/>
    </source>
</evidence>
<dbReference type="GO" id="GO:0016783">
    <property type="term" value="F:sulfurtransferase activity"/>
    <property type="evidence" value="ECO:0007669"/>
    <property type="project" value="InterPro"/>
</dbReference>
<keyword evidence="2" id="KW-0820">tRNA-binding</keyword>
<keyword evidence="1" id="KW-0963">Cytoplasm</keyword>
<name>A0A3B0SN70_9ZZZZ</name>
<sequence length="421" mass="46298">MNTSEKPSDDDVLAVVAHVTLSPEIYLKSATVGRKFAKKLRKNMRAALGPINVEMRQLGTARLEIKTSDYKTVADRLARVFGIHSIARVQTFRFETLDDLVDTLTPHTQPLVVGKRFAVRVRRRGAHEWRGADLERALGAALFPASDGVDLTNPQETVQVRIEGQRAHVLLDRIEGAGGMPLASQGRALVLLSGGFDSPVAAWSLMRRGVAVEFVHFKLECSQSDHALAVGQQLWSEWGMGSRGRVHILEFQPVKDALREQLDPRLRQIVLKRLMMMAGDGVAARLGIPVLATGEAIGQVSSQTFPHLVELDQAIERPIFRPLLTVDKNTIVQMSRRIGTFDLSSRAVEVCDLSDGNPVATRAKHRDIVDAEGKLGATIVDDALDQWEVADLSAWLPGEPLRKFDSAIDSPAWLRDGAAQP</sequence>
<dbReference type="InterPro" id="IPR003720">
    <property type="entry name" value="tRNA_STrfase"/>
</dbReference>
<dbReference type="SMART" id="SM00981">
    <property type="entry name" value="THUMP"/>
    <property type="match status" value="1"/>
</dbReference>
<dbReference type="GO" id="GO:0004810">
    <property type="term" value="F:CCA tRNA nucleotidyltransferase activity"/>
    <property type="evidence" value="ECO:0007669"/>
    <property type="project" value="InterPro"/>
</dbReference>
<dbReference type="InterPro" id="IPR049962">
    <property type="entry name" value="THUMP_ThiI"/>
</dbReference>
<evidence type="ECO:0000256" key="5">
    <source>
        <dbReference type="ARBA" id="ARBA00022840"/>
    </source>
</evidence>
<dbReference type="HAMAP" id="MF_00021">
    <property type="entry name" value="ThiI"/>
    <property type="match status" value="1"/>
</dbReference>
<keyword evidence="3" id="KW-0808">Transferase</keyword>
<evidence type="ECO:0000313" key="9">
    <source>
        <dbReference type="EMBL" id="VAW07711.1"/>
    </source>
</evidence>
<dbReference type="GO" id="GO:0052837">
    <property type="term" value="P:thiazole biosynthetic process"/>
    <property type="evidence" value="ECO:0007669"/>
    <property type="project" value="TreeGrafter"/>
</dbReference>
<dbReference type="CDD" id="cd11716">
    <property type="entry name" value="THUMP_ThiI"/>
    <property type="match status" value="1"/>
</dbReference>
<keyword evidence="6" id="KW-0694">RNA-binding</keyword>
<dbReference type="Pfam" id="PF02568">
    <property type="entry name" value="ThiI"/>
    <property type="match status" value="1"/>
</dbReference>
<evidence type="ECO:0000256" key="4">
    <source>
        <dbReference type="ARBA" id="ARBA00022741"/>
    </source>
</evidence>
<dbReference type="Gene3D" id="3.40.50.620">
    <property type="entry name" value="HUPs"/>
    <property type="match status" value="1"/>
</dbReference>
<keyword evidence="7" id="KW-0784">Thiamine biosynthesis</keyword>
<reference evidence="9" key="1">
    <citation type="submission" date="2018-06" db="EMBL/GenBank/DDBJ databases">
        <authorList>
            <person name="Zhirakovskaya E."/>
        </authorList>
    </citation>
    <scope>NUCLEOTIDE SEQUENCE</scope>
</reference>
<protein>
    <recommendedName>
        <fullName evidence="8">THUMP domain-containing protein</fullName>
    </recommendedName>
</protein>
<evidence type="ECO:0000256" key="7">
    <source>
        <dbReference type="ARBA" id="ARBA00022977"/>
    </source>
</evidence>
<dbReference type="EMBL" id="UOEK01000414">
    <property type="protein sequence ID" value="VAW07711.1"/>
    <property type="molecule type" value="Genomic_DNA"/>
</dbReference>
<keyword evidence="4" id="KW-0547">Nucleotide-binding</keyword>
<dbReference type="InterPro" id="IPR020536">
    <property type="entry name" value="ThiI_AANH"/>
</dbReference>
<dbReference type="GO" id="GO:0002937">
    <property type="term" value="P:tRNA 4-thiouridine biosynthesis"/>
    <property type="evidence" value="ECO:0007669"/>
    <property type="project" value="TreeGrafter"/>
</dbReference>
<gene>
    <name evidence="9" type="ORF">MNBD_ACTINO02-3276</name>
</gene>
<organism evidence="9">
    <name type="scientific">hydrothermal vent metagenome</name>
    <dbReference type="NCBI Taxonomy" id="652676"/>
    <lineage>
        <taxon>unclassified sequences</taxon>
        <taxon>metagenomes</taxon>
        <taxon>ecological metagenomes</taxon>
    </lineage>
</organism>
<proteinExistence type="inferred from homology"/>